<dbReference type="Proteomes" id="UP000321230">
    <property type="component" value="Unassembled WGS sequence"/>
</dbReference>
<evidence type="ECO:0000313" key="3">
    <source>
        <dbReference type="Proteomes" id="UP000321230"/>
    </source>
</evidence>
<dbReference type="RefSeq" id="WP_146797045.1">
    <property type="nucleotide sequence ID" value="NZ_BARC01000006.1"/>
</dbReference>
<sequence length="103" mass="10966">MQSVFNIICGFILGLLGIILTGFVFIEMTARSLLTNVGIHGAVQTIVLSVILLGLIVVSFRIFGRLFAVLLTAALLIFLVHAVIGLPHSIQMPLSDSGAITSF</sequence>
<keyword evidence="3" id="KW-1185">Reference proteome</keyword>
<name>A0A511B158_9PROT</name>
<evidence type="ECO:0000313" key="2">
    <source>
        <dbReference type="EMBL" id="GEK94190.1"/>
    </source>
</evidence>
<keyword evidence="1" id="KW-1133">Transmembrane helix</keyword>
<proteinExistence type="predicted"/>
<feature type="transmembrane region" description="Helical" evidence="1">
    <location>
        <begin position="7"/>
        <end position="26"/>
    </location>
</feature>
<reference evidence="2 3" key="1">
    <citation type="submission" date="2019-07" db="EMBL/GenBank/DDBJ databases">
        <title>Whole genome shotgun sequence of Gluconobacter wancherniae NBRC 103581.</title>
        <authorList>
            <person name="Hosoyama A."/>
            <person name="Uohara A."/>
            <person name="Ohji S."/>
            <person name="Ichikawa N."/>
        </authorList>
    </citation>
    <scope>NUCLEOTIDE SEQUENCE [LARGE SCALE GENOMIC DNA]</scope>
    <source>
        <strain evidence="2 3">NBRC 103581</strain>
    </source>
</reference>
<dbReference type="OrthoDB" id="7274405at2"/>
<organism evidence="2 3">
    <name type="scientific">Gluconobacter wancherniae NBRC 103581</name>
    <dbReference type="NCBI Taxonomy" id="656744"/>
    <lineage>
        <taxon>Bacteria</taxon>
        <taxon>Pseudomonadati</taxon>
        <taxon>Pseudomonadota</taxon>
        <taxon>Alphaproteobacteria</taxon>
        <taxon>Acetobacterales</taxon>
        <taxon>Acetobacteraceae</taxon>
        <taxon>Gluconobacter</taxon>
    </lineage>
</organism>
<protein>
    <submittedName>
        <fullName evidence="2">Uncharacterized protein</fullName>
    </submittedName>
</protein>
<feature type="transmembrane region" description="Helical" evidence="1">
    <location>
        <begin position="38"/>
        <end position="60"/>
    </location>
</feature>
<dbReference type="AlphaFoldDB" id="A0A511B158"/>
<keyword evidence="1" id="KW-0812">Transmembrane</keyword>
<keyword evidence="1" id="KW-0472">Membrane</keyword>
<evidence type="ECO:0000256" key="1">
    <source>
        <dbReference type="SAM" id="Phobius"/>
    </source>
</evidence>
<comment type="caution">
    <text evidence="2">The sequence shown here is derived from an EMBL/GenBank/DDBJ whole genome shotgun (WGS) entry which is preliminary data.</text>
</comment>
<accession>A0A511B158</accession>
<gene>
    <name evidence="2" type="ORF">GWA01_19600</name>
</gene>
<dbReference type="EMBL" id="BJUZ01000002">
    <property type="protein sequence ID" value="GEK94190.1"/>
    <property type="molecule type" value="Genomic_DNA"/>
</dbReference>
<feature type="transmembrane region" description="Helical" evidence="1">
    <location>
        <begin position="67"/>
        <end position="86"/>
    </location>
</feature>